<sequence length="59" mass="6600">MLVLLHQKVTPQVSAYSPKVTSQVSASSPNVTPQVTTLHQRSHLKIRLFTKGHTLRYTS</sequence>
<dbReference type="EMBL" id="JACGCM010001956">
    <property type="protein sequence ID" value="KAF6146766.1"/>
    <property type="molecule type" value="Genomic_DNA"/>
</dbReference>
<accession>A0A7J7LVU9</accession>
<name>A0A7J7LVU9_9MAGN</name>
<protein>
    <submittedName>
        <fullName evidence="1">Uncharacterized protein</fullName>
    </submittedName>
</protein>
<comment type="caution">
    <text evidence="1">The sequence shown here is derived from an EMBL/GenBank/DDBJ whole genome shotgun (WGS) entry which is preliminary data.</text>
</comment>
<keyword evidence="2" id="KW-1185">Reference proteome</keyword>
<gene>
    <name evidence="1" type="ORF">GIB67_007480</name>
</gene>
<proteinExistence type="predicted"/>
<evidence type="ECO:0000313" key="1">
    <source>
        <dbReference type="EMBL" id="KAF6146766.1"/>
    </source>
</evidence>
<dbReference type="Proteomes" id="UP000541444">
    <property type="component" value="Unassembled WGS sequence"/>
</dbReference>
<evidence type="ECO:0000313" key="2">
    <source>
        <dbReference type="Proteomes" id="UP000541444"/>
    </source>
</evidence>
<organism evidence="1 2">
    <name type="scientific">Kingdonia uniflora</name>
    <dbReference type="NCBI Taxonomy" id="39325"/>
    <lineage>
        <taxon>Eukaryota</taxon>
        <taxon>Viridiplantae</taxon>
        <taxon>Streptophyta</taxon>
        <taxon>Embryophyta</taxon>
        <taxon>Tracheophyta</taxon>
        <taxon>Spermatophyta</taxon>
        <taxon>Magnoliopsida</taxon>
        <taxon>Ranunculales</taxon>
        <taxon>Circaeasteraceae</taxon>
        <taxon>Kingdonia</taxon>
    </lineage>
</organism>
<dbReference type="AlphaFoldDB" id="A0A7J7LVU9"/>
<reference evidence="1 2" key="1">
    <citation type="journal article" date="2020" name="IScience">
        <title>Genome Sequencing of the Endangered Kingdonia uniflora (Circaeasteraceae, Ranunculales) Reveals Potential Mechanisms of Evolutionary Specialization.</title>
        <authorList>
            <person name="Sun Y."/>
            <person name="Deng T."/>
            <person name="Zhang A."/>
            <person name="Moore M.J."/>
            <person name="Landis J.B."/>
            <person name="Lin N."/>
            <person name="Zhang H."/>
            <person name="Zhang X."/>
            <person name="Huang J."/>
            <person name="Zhang X."/>
            <person name="Sun H."/>
            <person name="Wang H."/>
        </authorList>
    </citation>
    <scope>NUCLEOTIDE SEQUENCE [LARGE SCALE GENOMIC DNA]</scope>
    <source>
        <strain evidence="1">TB1705</strain>
        <tissue evidence="1">Leaf</tissue>
    </source>
</reference>